<feature type="transmembrane region" description="Helical" evidence="6">
    <location>
        <begin position="122"/>
        <end position="142"/>
    </location>
</feature>
<evidence type="ECO:0000256" key="6">
    <source>
        <dbReference type="SAM" id="Phobius"/>
    </source>
</evidence>
<gene>
    <name evidence="7" type="ordered locus">Asphe3_16250</name>
</gene>
<sequence precursor="true">MSAGTVCWPAKRPARAPDSRPVRLNPLTSLAAAGSTAAITTAAASLPLSLAVMAAAVGVSARSGTLRRMLPAAAAVLAPLGLSLLLMHGLFFPEGRNVLAQFGPARVTSEGLAFALERAAQLGAAVLALLVFSFGVTVPDLVAALPARGLRGRFAFVLASTLTLLPAIMARAGRIRQAQESRGLVVRRGLLHRAAAFRLQAVPLVLSLVEEAGTRAAALEARGFSNPGPRTSYREVPDTRRQQMLRVLLLAAAAAAVGVRLWLAGAGRQG</sequence>
<protein>
    <submittedName>
        <fullName evidence="7">ABC-type cobalt transport system, permease component CbiQ</fullName>
    </submittedName>
</protein>
<dbReference type="InterPro" id="IPR051611">
    <property type="entry name" value="ECF_transporter_component"/>
</dbReference>
<evidence type="ECO:0000313" key="7">
    <source>
        <dbReference type="EMBL" id="ADX72794.1"/>
    </source>
</evidence>
<dbReference type="Proteomes" id="UP000008639">
    <property type="component" value="Chromosome"/>
</dbReference>
<evidence type="ECO:0000256" key="2">
    <source>
        <dbReference type="ARBA" id="ARBA00022475"/>
    </source>
</evidence>
<dbReference type="KEGG" id="apn:Asphe3_16250"/>
<feature type="transmembrane region" description="Helical" evidence="6">
    <location>
        <begin position="30"/>
        <end position="57"/>
    </location>
</feature>
<dbReference type="PANTHER" id="PTHR34857:SF2">
    <property type="entry name" value="SLL0384 PROTEIN"/>
    <property type="match status" value="1"/>
</dbReference>
<dbReference type="CDD" id="cd16914">
    <property type="entry name" value="EcfT"/>
    <property type="match status" value="1"/>
</dbReference>
<evidence type="ECO:0000256" key="1">
    <source>
        <dbReference type="ARBA" id="ARBA00004141"/>
    </source>
</evidence>
<comment type="subcellular location">
    <subcellularLocation>
        <location evidence="1">Membrane</location>
        <topology evidence="1">Multi-pass membrane protein</topology>
    </subcellularLocation>
</comment>
<dbReference type="GO" id="GO:0005886">
    <property type="term" value="C:plasma membrane"/>
    <property type="evidence" value="ECO:0007669"/>
    <property type="project" value="UniProtKB-ARBA"/>
</dbReference>
<accession>F0M9S4</accession>
<keyword evidence="3 6" id="KW-0812">Transmembrane</keyword>
<feature type="transmembrane region" description="Helical" evidence="6">
    <location>
        <begin position="69"/>
        <end position="92"/>
    </location>
</feature>
<dbReference type="Pfam" id="PF02361">
    <property type="entry name" value="CbiQ"/>
    <property type="match status" value="1"/>
</dbReference>
<feature type="transmembrane region" description="Helical" evidence="6">
    <location>
        <begin position="244"/>
        <end position="263"/>
    </location>
</feature>
<dbReference type="AlphaFoldDB" id="F0M9S4"/>
<keyword evidence="4 6" id="KW-1133">Transmembrane helix</keyword>
<dbReference type="EMBL" id="CP002379">
    <property type="protein sequence ID" value="ADX72794.1"/>
    <property type="molecule type" value="Genomic_DNA"/>
</dbReference>
<dbReference type="PANTHER" id="PTHR34857">
    <property type="entry name" value="SLL0384 PROTEIN"/>
    <property type="match status" value="1"/>
</dbReference>
<evidence type="ECO:0000313" key="8">
    <source>
        <dbReference type="Proteomes" id="UP000008639"/>
    </source>
</evidence>
<dbReference type="eggNOG" id="COG0619">
    <property type="taxonomic scope" value="Bacteria"/>
</dbReference>
<organism evidence="7 8">
    <name type="scientific">Pseudarthrobacter phenanthrenivorans (strain DSM 18606 / JCM 16027 / LMG 23796 / Sphe3)</name>
    <name type="common">Arthrobacter phenanthrenivorans</name>
    <dbReference type="NCBI Taxonomy" id="930171"/>
    <lineage>
        <taxon>Bacteria</taxon>
        <taxon>Bacillati</taxon>
        <taxon>Actinomycetota</taxon>
        <taxon>Actinomycetes</taxon>
        <taxon>Micrococcales</taxon>
        <taxon>Micrococcaceae</taxon>
        <taxon>Pseudarthrobacter</taxon>
    </lineage>
</organism>
<evidence type="ECO:0000256" key="5">
    <source>
        <dbReference type="ARBA" id="ARBA00023136"/>
    </source>
</evidence>
<evidence type="ECO:0000256" key="3">
    <source>
        <dbReference type="ARBA" id="ARBA00022692"/>
    </source>
</evidence>
<dbReference type="InterPro" id="IPR003339">
    <property type="entry name" value="ABC/ECF_trnsptr_transmembrane"/>
</dbReference>
<reference evidence="7 8" key="1">
    <citation type="journal article" date="2011" name="Stand. Genomic Sci.">
        <title>Complete genome sequence of Arthrobacter phenanthrenivorans type strain (Sphe3).</title>
        <authorList>
            <person name="Kallimanis A."/>
            <person name="Labutti K.M."/>
            <person name="Lapidus A."/>
            <person name="Clum A."/>
            <person name="Lykidis A."/>
            <person name="Mavromatis K."/>
            <person name="Pagani I."/>
            <person name="Liolios K."/>
            <person name="Ivanova N."/>
            <person name="Goodwin L."/>
            <person name="Pitluck S."/>
            <person name="Chen A."/>
            <person name="Palaniappan K."/>
            <person name="Markowitz V."/>
            <person name="Bristow J."/>
            <person name="Velentzas A.D."/>
            <person name="Perisynakis A."/>
            <person name="Ouzounis C.C."/>
            <person name="Kyrpides N.C."/>
            <person name="Koukkou A.I."/>
            <person name="Drainas C."/>
        </authorList>
    </citation>
    <scope>NUCLEOTIDE SEQUENCE [LARGE SCALE GENOMIC DNA]</scope>
    <source>
        <strain evidence="8">DSM 18606 / JCM 16027 / LMG 23796 / Sphe3</strain>
    </source>
</reference>
<keyword evidence="2" id="KW-1003">Cell membrane</keyword>
<dbReference type="HOGENOM" id="CLU_056469_2_3_11"/>
<evidence type="ECO:0000256" key="4">
    <source>
        <dbReference type="ARBA" id="ARBA00022989"/>
    </source>
</evidence>
<proteinExistence type="predicted"/>
<name>F0M9S4_PSEPM</name>
<keyword evidence="5 6" id="KW-0472">Membrane</keyword>
<dbReference type="STRING" id="930171.Asphe3_16250"/>